<evidence type="ECO:0000256" key="1">
    <source>
        <dbReference type="SAM" id="MobiDB-lite"/>
    </source>
</evidence>
<reference evidence="2 3" key="1">
    <citation type="journal article" date="2019" name="Int. J. Syst. Evol. Microbiol.">
        <title>The Global Catalogue of Microorganisms (GCM) 10K type strain sequencing project: providing services to taxonomists for standard genome sequencing and annotation.</title>
        <authorList>
            <consortium name="The Broad Institute Genomics Platform"/>
            <consortium name="The Broad Institute Genome Sequencing Center for Infectious Disease"/>
            <person name="Wu L."/>
            <person name="Ma J."/>
        </authorList>
    </citation>
    <scope>NUCLEOTIDE SEQUENCE [LARGE SCALE GENOMIC DNA]</scope>
    <source>
        <strain evidence="2 3">JCM 10649</strain>
    </source>
</reference>
<protein>
    <submittedName>
        <fullName evidence="2">Uncharacterized protein</fullName>
    </submittedName>
</protein>
<organism evidence="2 3">
    <name type="scientific">Streptomyces stramineus</name>
    <dbReference type="NCBI Taxonomy" id="173861"/>
    <lineage>
        <taxon>Bacteria</taxon>
        <taxon>Bacillati</taxon>
        <taxon>Actinomycetota</taxon>
        <taxon>Actinomycetes</taxon>
        <taxon>Kitasatosporales</taxon>
        <taxon>Streptomycetaceae</taxon>
        <taxon>Streptomyces</taxon>
    </lineage>
</organism>
<keyword evidence="3" id="KW-1185">Reference proteome</keyword>
<evidence type="ECO:0000313" key="2">
    <source>
        <dbReference type="EMBL" id="GAA0453701.1"/>
    </source>
</evidence>
<dbReference type="EMBL" id="BAAAHB010000011">
    <property type="protein sequence ID" value="GAA0453701.1"/>
    <property type="molecule type" value="Genomic_DNA"/>
</dbReference>
<gene>
    <name evidence="2" type="ORF">GCM10009544_15580</name>
</gene>
<sequence>MASGPDEAAPAPGDVPEGAAKDREEPAATAVAAIVPRAAVSTVRRGVGLLDMVRSPVVCGWRSVRW</sequence>
<evidence type="ECO:0000313" key="3">
    <source>
        <dbReference type="Proteomes" id="UP001499895"/>
    </source>
</evidence>
<accession>A0ABN0ZNR7</accession>
<proteinExistence type="predicted"/>
<feature type="region of interest" description="Disordered" evidence="1">
    <location>
        <begin position="1"/>
        <end position="27"/>
    </location>
</feature>
<comment type="caution">
    <text evidence="2">The sequence shown here is derived from an EMBL/GenBank/DDBJ whole genome shotgun (WGS) entry which is preliminary data.</text>
</comment>
<name>A0ABN0ZNR7_9ACTN</name>
<dbReference type="Proteomes" id="UP001499895">
    <property type="component" value="Unassembled WGS sequence"/>
</dbReference>